<dbReference type="NCBIfam" id="NF041562">
    <property type="entry name" value="PraB"/>
    <property type="match status" value="1"/>
</dbReference>
<evidence type="ECO:0008006" key="4">
    <source>
        <dbReference type="Google" id="ProtNLM"/>
    </source>
</evidence>
<evidence type="ECO:0000313" key="2">
    <source>
        <dbReference type="EMBL" id="KAA8563474.1"/>
    </source>
</evidence>
<dbReference type="AlphaFoldDB" id="A0A5M9J316"/>
<evidence type="ECO:0000256" key="1">
    <source>
        <dbReference type="SAM" id="SignalP"/>
    </source>
</evidence>
<dbReference type="Proteomes" id="UP000323425">
    <property type="component" value="Unassembled WGS sequence"/>
</dbReference>
<reference evidence="2 3" key="1">
    <citation type="journal article" date="2018" name="Plant Biotechnol. Rep.">
        <title>Diversity and antifungal activity of endophytic bacteria associated with Panax ginseng seedlings.</title>
        <authorList>
            <person name="Park J.M."/>
            <person name="Hong C.E."/>
            <person name="Jo S.H."/>
        </authorList>
    </citation>
    <scope>NUCLEOTIDE SEQUENCE [LARGE SCALE GENOMIC DNA]</scope>
    <source>
        <strain evidence="2 3">PgKB38</strain>
    </source>
</reference>
<feature type="chain" id="PRO_5024402287" description="Protein activator of alkane oxidation PraB" evidence="1">
    <location>
        <begin position="26"/>
        <end position="178"/>
    </location>
</feature>
<feature type="signal peptide" evidence="1">
    <location>
        <begin position="1"/>
        <end position="25"/>
    </location>
</feature>
<name>A0A5M9J316_9PSED</name>
<sequence>MKSLKTLVSLSALAVCMGAASAANAFSISPNGPFSANGTISVQSPSSFGATVNCGVTFGGTVASGIATITSASLTGGGLCALPTLKNIPTPGWVLTPTSLTGGTVSGVGYTIASSFLFPATDCGPTTINVNYNNTTHVLSAAGQTLTGHTTGSGNQNCTITSLNVTVTSPTNLVITNP</sequence>
<keyword evidence="1" id="KW-0732">Signal</keyword>
<evidence type="ECO:0000313" key="3">
    <source>
        <dbReference type="Proteomes" id="UP000323425"/>
    </source>
</evidence>
<proteinExistence type="predicted"/>
<accession>A0A5M9J316</accession>
<dbReference type="RefSeq" id="WP_150295090.1">
    <property type="nucleotide sequence ID" value="NZ_VTFH01000001.1"/>
</dbReference>
<comment type="caution">
    <text evidence="2">The sequence shown here is derived from an EMBL/GenBank/DDBJ whole genome shotgun (WGS) entry which is preliminary data.</text>
</comment>
<gene>
    <name evidence="2" type="ORF">FX985_03543</name>
</gene>
<protein>
    <recommendedName>
        <fullName evidence="4">Protein activator of alkane oxidation PraB</fullName>
    </recommendedName>
</protein>
<organism evidence="2 3">
    <name type="scientific">Pseudomonas extremaustralis</name>
    <dbReference type="NCBI Taxonomy" id="359110"/>
    <lineage>
        <taxon>Bacteria</taxon>
        <taxon>Pseudomonadati</taxon>
        <taxon>Pseudomonadota</taxon>
        <taxon>Gammaproteobacteria</taxon>
        <taxon>Pseudomonadales</taxon>
        <taxon>Pseudomonadaceae</taxon>
        <taxon>Pseudomonas</taxon>
    </lineage>
</organism>
<dbReference type="EMBL" id="VTFH01000001">
    <property type="protein sequence ID" value="KAA8563474.1"/>
    <property type="molecule type" value="Genomic_DNA"/>
</dbReference>